<dbReference type="PANTHER" id="PTHR45527:SF14">
    <property type="entry name" value="PLIPASTATIN SYNTHASE SUBUNIT B"/>
    <property type="match status" value="1"/>
</dbReference>
<dbReference type="InterPro" id="IPR045851">
    <property type="entry name" value="AMP-bd_C_sf"/>
</dbReference>
<dbReference type="FunFam" id="3.30.300.30:FF:000010">
    <property type="entry name" value="Enterobactin synthetase component F"/>
    <property type="match status" value="1"/>
</dbReference>
<reference evidence="7" key="1">
    <citation type="submission" date="2020-12" db="EMBL/GenBank/DDBJ databases">
        <authorList>
            <person name="Huq M.A."/>
        </authorList>
    </citation>
    <scope>NUCLEOTIDE SEQUENCE</scope>
    <source>
        <strain evidence="7">MAHUQ-46</strain>
    </source>
</reference>
<dbReference type="GO" id="GO:0005829">
    <property type="term" value="C:cytosol"/>
    <property type="evidence" value="ECO:0007669"/>
    <property type="project" value="TreeGrafter"/>
</dbReference>
<dbReference type="InterPro" id="IPR025110">
    <property type="entry name" value="AMP-bd_C"/>
</dbReference>
<dbReference type="PANTHER" id="PTHR45527">
    <property type="entry name" value="NONRIBOSOMAL PEPTIDE SYNTHETASE"/>
    <property type="match status" value="1"/>
</dbReference>
<dbReference type="Gene3D" id="3.40.50.1820">
    <property type="entry name" value="alpha/beta hydrolase"/>
    <property type="match status" value="1"/>
</dbReference>
<dbReference type="FunFam" id="1.10.1200.10:FF:000005">
    <property type="entry name" value="Nonribosomal peptide synthetase 1"/>
    <property type="match status" value="1"/>
</dbReference>
<evidence type="ECO:0000259" key="6">
    <source>
        <dbReference type="PROSITE" id="PS50075"/>
    </source>
</evidence>
<dbReference type="PROSITE" id="PS50075">
    <property type="entry name" value="CARRIER"/>
    <property type="match status" value="1"/>
</dbReference>
<feature type="non-terminal residue" evidence="7">
    <location>
        <position position="1"/>
    </location>
</feature>
<feature type="region of interest" description="Disordered" evidence="5">
    <location>
        <begin position="126"/>
        <end position="146"/>
    </location>
</feature>
<dbReference type="EMBL" id="JAELUP010000068">
    <property type="protein sequence ID" value="MBJ6362365.1"/>
    <property type="molecule type" value="Genomic_DNA"/>
</dbReference>
<keyword evidence="4" id="KW-0597">Phosphoprotein</keyword>
<dbReference type="Pfam" id="PF00550">
    <property type="entry name" value="PP-binding"/>
    <property type="match status" value="1"/>
</dbReference>
<keyword evidence="3" id="KW-0596">Phosphopantetheine</keyword>
<comment type="caution">
    <text evidence="7">The sequence shown here is derived from an EMBL/GenBank/DDBJ whole genome shotgun (WGS) entry which is preliminary data.</text>
</comment>
<dbReference type="GO" id="GO:0043041">
    <property type="term" value="P:amino acid activation for nonribosomal peptide biosynthetic process"/>
    <property type="evidence" value="ECO:0007669"/>
    <property type="project" value="TreeGrafter"/>
</dbReference>
<evidence type="ECO:0000256" key="3">
    <source>
        <dbReference type="ARBA" id="ARBA00022450"/>
    </source>
</evidence>
<evidence type="ECO:0000313" key="8">
    <source>
        <dbReference type="Proteomes" id="UP000640274"/>
    </source>
</evidence>
<feature type="compositionally biased region" description="Basic and acidic residues" evidence="5">
    <location>
        <begin position="75"/>
        <end position="89"/>
    </location>
</feature>
<evidence type="ECO:0000256" key="4">
    <source>
        <dbReference type="ARBA" id="ARBA00022553"/>
    </source>
</evidence>
<dbReference type="SMART" id="SM00823">
    <property type="entry name" value="PKS_PP"/>
    <property type="match status" value="1"/>
</dbReference>
<sequence length="243" mass="27598">AKYMPDGTIVYLGRMDHQVKIRGYRIELGEIEAALRDCAQVKDAVVLAREDHPGDKRLVAYVVPEAEAQSEEQQQEQRPKEQQPEEQRPGEQQFMWREELSRKLPEYMVPWTFVVLEELPLSSNGKVDRKALPAPDAATGGQERPYVAPRNDAETSLAQIWAEVLQVERVGIHDNFFERGGHSLLAIQVASRVRSQLGQELPVHCFFEAPTIDKLAVVLESIPSAQASRPKMTRLSRDKHRLN</sequence>
<comment type="cofactor">
    <cofactor evidence="1">
        <name>pantetheine 4'-phosphate</name>
        <dbReference type="ChEBI" id="CHEBI:47942"/>
    </cofactor>
</comment>
<evidence type="ECO:0000256" key="2">
    <source>
        <dbReference type="ARBA" id="ARBA00006432"/>
    </source>
</evidence>
<dbReference type="AlphaFoldDB" id="A0A934MLM7"/>
<comment type="similarity">
    <text evidence="2">Belongs to the ATP-dependent AMP-binding enzyme family.</text>
</comment>
<organism evidence="7 8">
    <name type="scientific">Paenibacillus roseus</name>
    <dbReference type="NCBI Taxonomy" id="2798579"/>
    <lineage>
        <taxon>Bacteria</taxon>
        <taxon>Bacillati</taxon>
        <taxon>Bacillota</taxon>
        <taxon>Bacilli</taxon>
        <taxon>Bacillales</taxon>
        <taxon>Paenibacillaceae</taxon>
        <taxon>Paenibacillus</taxon>
    </lineage>
</organism>
<feature type="region of interest" description="Disordered" evidence="5">
    <location>
        <begin position="66"/>
        <end position="94"/>
    </location>
</feature>
<gene>
    <name evidence="7" type="ORF">JFN88_13920</name>
</gene>
<dbReference type="SUPFAM" id="SSF47336">
    <property type="entry name" value="ACP-like"/>
    <property type="match status" value="1"/>
</dbReference>
<dbReference type="Pfam" id="PF13193">
    <property type="entry name" value="AMP-binding_C"/>
    <property type="match status" value="1"/>
</dbReference>
<dbReference type="InterPro" id="IPR009081">
    <property type="entry name" value="PP-bd_ACP"/>
</dbReference>
<dbReference type="GO" id="GO:0031177">
    <property type="term" value="F:phosphopantetheine binding"/>
    <property type="evidence" value="ECO:0007669"/>
    <property type="project" value="InterPro"/>
</dbReference>
<evidence type="ECO:0000313" key="7">
    <source>
        <dbReference type="EMBL" id="MBJ6362365.1"/>
    </source>
</evidence>
<protein>
    <submittedName>
        <fullName evidence="7">Non-ribosomal peptide synthetase</fullName>
    </submittedName>
</protein>
<dbReference type="Gene3D" id="3.30.300.30">
    <property type="match status" value="1"/>
</dbReference>
<feature type="domain" description="Carrier" evidence="6">
    <location>
        <begin position="148"/>
        <end position="223"/>
    </location>
</feature>
<dbReference type="GO" id="GO:0044550">
    <property type="term" value="P:secondary metabolite biosynthetic process"/>
    <property type="evidence" value="ECO:0007669"/>
    <property type="project" value="TreeGrafter"/>
</dbReference>
<dbReference type="InterPro" id="IPR020806">
    <property type="entry name" value="PKS_PP-bd"/>
</dbReference>
<proteinExistence type="inferred from homology"/>
<keyword evidence="8" id="KW-1185">Reference proteome</keyword>
<evidence type="ECO:0000256" key="5">
    <source>
        <dbReference type="SAM" id="MobiDB-lite"/>
    </source>
</evidence>
<dbReference type="Proteomes" id="UP000640274">
    <property type="component" value="Unassembled WGS sequence"/>
</dbReference>
<dbReference type="InterPro" id="IPR029058">
    <property type="entry name" value="AB_hydrolase_fold"/>
</dbReference>
<name>A0A934MLM7_9BACL</name>
<accession>A0A934MLM7</accession>
<dbReference type="RefSeq" id="WP_233167847.1">
    <property type="nucleotide sequence ID" value="NZ_JAELUP010000068.1"/>
</dbReference>
<dbReference type="SUPFAM" id="SSF56801">
    <property type="entry name" value="Acetyl-CoA synthetase-like"/>
    <property type="match status" value="1"/>
</dbReference>
<evidence type="ECO:0000256" key="1">
    <source>
        <dbReference type="ARBA" id="ARBA00001957"/>
    </source>
</evidence>
<dbReference type="InterPro" id="IPR036736">
    <property type="entry name" value="ACP-like_sf"/>
</dbReference>